<dbReference type="OrthoDB" id="9778998at2"/>
<feature type="region of interest" description="Disordered" evidence="1">
    <location>
        <begin position="162"/>
        <end position="210"/>
    </location>
</feature>
<proteinExistence type="predicted"/>
<dbReference type="RefSeq" id="WP_083487130.1">
    <property type="nucleotide sequence ID" value="NZ_CYZU01000037.1"/>
</dbReference>
<protein>
    <submittedName>
        <fullName evidence="3">Secreted protein containing C-terminal beta-propeller domain distantly related to WD-40 repeats</fullName>
    </submittedName>
</protein>
<sequence>MSLDGKDLKGKNGRENPEGNKTEEQKTDEHRIEERVEKQAVEEQIREMADDVEIPESLKPENIEKMLTEKGGKKPFRWKAAYSAVAAAACCVIVVGIAAFGGLGGHKDTSNTESTSAADAGGTNEAKADTESSGTTDTVIASAGDYDEIYKYIEAEKESQEELQKQYSVDSAADGSASNFARTESAESKADTSAAGAADSGASYSDTNIREEGVEEGDIVKTDGKNLYILNGQKVQIVNIEDKEMKEMASIRLEDDQYISEIYIKGDKLLIVYTKTEYNDGNEGYDGTYKQYTVAETYDVSNPEKPKSVGKITQSGSFYTVRVTGDYVYLFSNFNAEVSAARNDIDLYIPQVQGKAIDSGSILLPQYVRGNQYTVISAFSLKDPGRKLDSKAVFGSSGLVYVSGSSIYVCESYYNSEESDVTQTCIRKVAYKDGTLEAVGQTRIDGTLNDSFSIDEYEGNLRLVTTVSPTGGASPFPIVTFGESPFSSKSTKKDSNSLYVLDEKLNELGKIEGLAEDEQVYSARFMGSTGYFVTFKQVDPLFSVDLSDPEKPEVIGALKIPGFSDYLHPYGEGLLLGIGMDVDETGTTTEGVKLSMFDISDPSDVKEIEKYVMEDCYSTNVSYNYKAALINTDRNLIGFAAYGQSQKYYLFSYDKEKGFQCIFERELSGYSEGRGLFSKDTFYLVAGNTVESFRMDTFEKVDDIVL</sequence>
<evidence type="ECO:0000256" key="1">
    <source>
        <dbReference type="SAM" id="MobiDB-lite"/>
    </source>
</evidence>
<keyword evidence="2" id="KW-0812">Transmembrane</keyword>
<dbReference type="Pfam" id="PF09826">
    <property type="entry name" value="Beta_propel"/>
    <property type="match status" value="1"/>
</dbReference>
<organism evidence="3 4">
    <name type="scientific">Faecalicatena contorta</name>
    <dbReference type="NCBI Taxonomy" id="39482"/>
    <lineage>
        <taxon>Bacteria</taxon>
        <taxon>Bacillati</taxon>
        <taxon>Bacillota</taxon>
        <taxon>Clostridia</taxon>
        <taxon>Lachnospirales</taxon>
        <taxon>Lachnospiraceae</taxon>
        <taxon>Faecalicatena</taxon>
    </lineage>
</organism>
<feature type="region of interest" description="Disordered" evidence="1">
    <location>
        <begin position="1"/>
        <end position="56"/>
    </location>
</feature>
<accession>A0A174IAN1</accession>
<keyword evidence="2" id="KW-1133">Transmembrane helix</keyword>
<feature type="region of interest" description="Disordered" evidence="1">
    <location>
        <begin position="104"/>
        <end position="140"/>
    </location>
</feature>
<dbReference type="STRING" id="39482.ERS852491_03419"/>
<reference evidence="3 4" key="1">
    <citation type="submission" date="2015-09" db="EMBL/GenBank/DDBJ databases">
        <authorList>
            <consortium name="Pathogen Informatics"/>
        </authorList>
    </citation>
    <scope>NUCLEOTIDE SEQUENCE [LARGE SCALE GENOMIC DNA]</scope>
    <source>
        <strain evidence="3 4">2789STDY5834876</strain>
    </source>
</reference>
<name>A0A174IAN1_9FIRM</name>
<feature type="transmembrane region" description="Helical" evidence="2">
    <location>
        <begin position="80"/>
        <end position="103"/>
    </location>
</feature>
<dbReference type="AlphaFoldDB" id="A0A174IAN1"/>
<feature type="compositionally biased region" description="Low complexity" evidence="1">
    <location>
        <begin position="191"/>
        <end position="206"/>
    </location>
</feature>
<evidence type="ECO:0000256" key="2">
    <source>
        <dbReference type="SAM" id="Phobius"/>
    </source>
</evidence>
<evidence type="ECO:0000313" key="4">
    <source>
        <dbReference type="Proteomes" id="UP000095544"/>
    </source>
</evidence>
<dbReference type="Proteomes" id="UP000095544">
    <property type="component" value="Unassembled WGS sequence"/>
</dbReference>
<dbReference type="EMBL" id="CYZU01000037">
    <property type="protein sequence ID" value="CUO82438.1"/>
    <property type="molecule type" value="Genomic_DNA"/>
</dbReference>
<evidence type="ECO:0000313" key="3">
    <source>
        <dbReference type="EMBL" id="CUO82438.1"/>
    </source>
</evidence>
<keyword evidence="2" id="KW-0472">Membrane</keyword>
<feature type="compositionally biased region" description="Basic and acidic residues" evidence="1">
    <location>
        <begin position="1"/>
        <end position="49"/>
    </location>
</feature>
<gene>
    <name evidence="3" type="ORF">ERS852491_03419</name>
</gene>
<dbReference type="InterPro" id="IPR019198">
    <property type="entry name" value="Beta_propeller_containing"/>
</dbReference>